<accession>A0A6J7XRE7</accession>
<reference evidence="2" key="1">
    <citation type="submission" date="2020-05" db="EMBL/GenBank/DDBJ databases">
        <authorList>
            <person name="Chiriac C."/>
            <person name="Salcher M."/>
            <person name="Ghai R."/>
            <person name="Kavagutti S V."/>
        </authorList>
    </citation>
    <scope>NUCLEOTIDE SEQUENCE</scope>
</reference>
<organism evidence="2">
    <name type="scientific">freshwater metagenome</name>
    <dbReference type="NCBI Taxonomy" id="449393"/>
    <lineage>
        <taxon>unclassified sequences</taxon>
        <taxon>metagenomes</taxon>
        <taxon>ecological metagenomes</taxon>
    </lineage>
</organism>
<dbReference type="SUPFAM" id="SSF52266">
    <property type="entry name" value="SGNH hydrolase"/>
    <property type="match status" value="1"/>
</dbReference>
<dbReference type="PANTHER" id="PTHR43784:SF2">
    <property type="entry name" value="GDSL-LIKE LIPASE_ACYLHYDROLASE, PUTATIVE (AFU_ORTHOLOGUE AFUA_2G00820)-RELATED"/>
    <property type="match status" value="1"/>
</dbReference>
<gene>
    <name evidence="2" type="ORF">UFOPK3554_00774</name>
</gene>
<proteinExistence type="predicted"/>
<sequence>MIFDRFIVLGDSFSEGMTDEIRDGNYRGWGDRVADVLATQSEDFTYANFAIRGKLVKQVLDDQIPRALPLITGPKTLVSFHAGANDALRPSYNAETLRADYRAAVEKLAATGATIILFTVVEKTGNGGRASELWFERFSTFNAIVHEIGTELNLVVMDSKMDPESASPHILAFDRLHLNERGHYRVAHAVLERLGQPHDAQWRKPIVAPEEKFWLLQKAMTGLWILTFVLPWVLRRLQGKSSGDGRRGKYETPISWPVAR</sequence>
<dbReference type="AlphaFoldDB" id="A0A6J7XRE7"/>
<dbReference type="PANTHER" id="PTHR43784">
    <property type="entry name" value="GDSL-LIKE LIPASE/ACYLHYDROLASE, PUTATIVE (AFU_ORTHOLOGUE AFUA_2G00820)-RELATED"/>
    <property type="match status" value="1"/>
</dbReference>
<evidence type="ECO:0000313" key="2">
    <source>
        <dbReference type="EMBL" id="CAB5240302.1"/>
    </source>
</evidence>
<dbReference type="EMBL" id="CAFBSG010000009">
    <property type="protein sequence ID" value="CAB5240302.1"/>
    <property type="molecule type" value="Genomic_DNA"/>
</dbReference>
<name>A0A6J7XRE7_9ZZZZ</name>
<evidence type="ECO:0000259" key="1">
    <source>
        <dbReference type="Pfam" id="PF13472"/>
    </source>
</evidence>
<feature type="domain" description="SGNH hydrolase-type esterase" evidence="1">
    <location>
        <begin position="8"/>
        <end position="183"/>
    </location>
</feature>
<protein>
    <submittedName>
        <fullName evidence="2">Unannotated protein</fullName>
    </submittedName>
</protein>
<dbReference type="Gene3D" id="3.40.50.1110">
    <property type="entry name" value="SGNH hydrolase"/>
    <property type="match status" value="1"/>
</dbReference>
<dbReference type="Pfam" id="PF13472">
    <property type="entry name" value="Lipase_GDSL_2"/>
    <property type="match status" value="1"/>
</dbReference>
<dbReference type="CDD" id="cd01832">
    <property type="entry name" value="SGNH_hydrolase_like_1"/>
    <property type="match status" value="1"/>
</dbReference>
<dbReference type="InterPro" id="IPR053140">
    <property type="entry name" value="GDSL_Rv0518-like"/>
</dbReference>
<dbReference type="InterPro" id="IPR013830">
    <property type="entry name" value="SGNH_hydro"/>
</dbReference>
<dbReference type="InterPro" id="IPR036514">
    <property type="entry name" value="SGNH_hydro_sf"/>
</dbReference>